<evidence type="ECO:0000313" key="6">
    <source>
        <dbReference type="Proteomes" id="UP000694660"/>
    </source>
</evidence>
<dbReference type="GO" id="GO:0005829">
    <property type="term" value="C:cytosol"/>
    <property type="evidence" value="ECO:0007669"/>
    <property type="project" value="TreeGrafter"/>
</dbReference>
<dbReference type="InterPro" id="IPR020841">
    <property type="entry name" value="PKS_Beta-ketoAc_synthase_dom"/>
</dbReference>
<sequence>MMHRVVVTGMAGITSLGDSWAAIDAAMQAGRNGVRRMPEWDAVADLQTRLGAPVDDFQVPAHYPRKMLRSMGRVSLMAVCATERALAGAGLLGDASIADGRMGIAYGSSGGSVEPVRVFGQMLDTGQMTGVTSTSYIQMMAHTTAVNIGLTFGLKGRVIPTSSACTSGSQGIGYAYEAIRYGKQALMIAGGAEELSSPAAAVFDTLFATSQMNDRPSLTPRPFDAARDGLVVGEGAATLVLESYEHAMARGATILAEIVGFDCNSDGKHITQPSADTMATVMRRALADAGLPPAAIDYISAHGTATEVGDIAESNAVHEVFGETTPISSLKGHFGHTLGACGAIEAWLGIEMLRAGRFAPTLNLDAPDPRCAVLDHIMGSERPLAASTFMSNNFAFGGINTSLIFRHADA</sequence>
<dbReference type="SUPFAM" id="SSF53901">
    <property type="entry name" value="Thiolase-like"/>
    <property type="match status" value="2"/>
</dbReference>
<evidence type="ECO:0000256" key="3">
    <source>
        <dbReference type="RuleBase" id="RU003694"/>
    </source>
</evidence>
<protein>
    <submittedName>
        <fullName evidence="5">Beta-ketoacyl-ACP synthase</fullName>
    </submittedName>
</protein>
<keyword evidence="2 3" id="KW-0808">Transferase</keyword>
<evidence type="ECO:0000313" key="5">
    <source>
        <dbReference type="EMBL" id="MBT0963243.1"/>
    </source>
</evidence>
<dbReference type="EMBL" id="JAEKFT010000026">
    <property type="protein sequence ID" value="MBT0963243.1"/>
    <property type="molecule type" value="Genomic_DNA"/>
</dbReference>
<dbReference type="Pfam" id="PF02801">
    <property type="entry name" value="Ketoacyl-synt_C"/>
    <property type="match status" value="1"/>
</dbReference>
<dbReference type="PANTHER" id="PTHR11712">
    <property type="entry name" value="POLYKETIDE SYNTHASE-RELATED"/>
    <property type="match status" value="1"/>
</dbReference>
<proteinExistence type="inferred from homology"/>
<dbReference type="Proteomes" id="UP000694660">
    <property type="component" value="Unassembled WGS sequence"/>
</dbReference>
<comment type="similarity">
    <text evidence="1 3">Belongs to the thiolase-like superfamily. Beta-ketoacyl-ACP synthases family.</text>
</comment>
<evidence type="ECO:0000256" key="1">
    <source>
        <dbReference type="ARBA" id="ARBA00008467"/>
    </source>
</evidence>
<accession>A0A944DI06</accession>
<dbReference type="Pfam" id="PF00109">
    <property type="entry name" value="ketoacyl-synt"/>
    <property type="match status" value="1"/>
</dbReference>
<organism evidence="5 6">
    <name type="scientific">Denitromonas iodatirespirans</name>
    <dbReference type="NCBI Taxonomy" id="2795389"/>
    <lineage>
        <taxon>Bacteria</taxon>
        <taxon>Pseudomonadati</taxon>
        <taxon>Pseudomonadota</taxon>
        <taxon>Betaproteobacteria</taxon>
        <taxon>Rhodocyclales</taxon>
        <taxon>Zoogloeaceae</taxon>
        <taxon>Denitromonas</taxon>
    </lineage>
</organism>
<dbReference type="InterPro" id="IPR014030">
    <property type="entry name" value="Ketoacyl_synth_N"/>
</dbReference>
<dbReference type="PROSITE" id="PS52004">
    <property type="entry name" value="KS3_2"/>
    <property type="match status" value="1"/>
</dbReference>
<comment type="caution">
    <text evidence="5">The sequence shown here is derived from an EMBL/GenBank/DDBJ whole genome shotgun (WGS) entry which is preliminary data.</text>
</comment>
<dbReference type="InterPro" id="IPR014031">
    <property type="entry name" value="Ketoacyl_synth_C"/>
</dbReference>
<dbReference type="InterPro" id="IPR016039">
    <property type="entry name" value="Thiolase-like"/>
</dbReference>
<dbReference type="NCBIfam" id="NF006587">
    <property type="entry name" value="PRK09116.1"/>
    <property type="match status" value="1"/>
</dbReference>
<dbReference type="InterPro" id="IPR000794">
    <property type="entry name" value="Beta-ketoacyl_synthase"/>
</dbReference>
<evidence type="ECO:0000259" key="4">
    <source>
        <dbReference type="PROSITE" id="PS52004"/>
    </source>
</evidence>
<dbReference type="CDD" id="cd00834">
    <property type="entry name" value="KAS_I_II"/>
    <property type="match status" value="1"/>
</dbReference>
<reference evidence="6" key="1">
    <citation type="journal article" date="2022" name="ISME J.">
        <title>Genetic and phylogenetic analysis of dissimilatory iodate-reducing bacteria identifies potential niches across the world's oceans.</title>
        <authorList>
            <person name="Reyes-Umana V."/>
            <person name="Henning Z."/>
            <person name="Lee K."/>
            <person name="Barnum T.P."/>
            <person name="Coates J.D."/>
        </authorList>
    </citation>
    <scope>NUCLEOTIDE SEQUENCE [LARGE SCALE GENOMIC DNA]</scope>
    <source>
        <strain evidence="6">IR12</strain>
    </source>
</reference>
<dbReference type="PANTHER" id="PTHR11712:SF325">
    <property type="entry name" value="3-OXOACYL-(ACYL-CARRIER-PROTEIN) SYNTHASE II FABF"/>
    <property type="match status" value="1"/>
</dbReference>
<gene>
    <name evidence="5" type="ORF">I8J34_18835</name>
</gene>
<dbReference type="SMART" id="SM00825">
    <property type="entry name" value="PKS_KS"/>
    <property type="match status" value="1"/>
</dbReference>
<dbReference type="GO" id="GO:0006633">
    <property type="term" value="P:fatty acid biosynthetic process"/>
    <property type="evidence" value="ECO:0007669"/>
    <property type="project" value="InterPro"/>
</dbReference>
<name>A0A944DI06_DENI1</name>
<dbReference type="AlphaFoldDB" id="A0A944DI06"/>
<dbReference type="Gene3D" id="3.40.47.10">
    <property type="match status" value="2"/>
</dbReference>
<feature type="domain" description="Ketosynthase family 3 (KS3)" evidence="4">
    <location>
        <begin position="2"/>
        <end position="407"/>
    </location>
</feature>
<dbReference type="GO" id="GO:0004315">
    <property type="term" value="F:3-oxoacyl-[acyl-carrier-protein] synthase activity"/>
    <property type="evidence" value="ECO:0007669"/>
    <property type="project" value="InterPro"/>
</dbReference>
<keyword evidence="6" id="KW-1185">Reference proteome</keyword>
<dbReference type="PROSITE" id="PS00606">
    <property type="entry name" value="KS3_1"/>
    <property type="match status" value="1"/>
</dbReference>
<dbReference type="InterPro" id="IPR018201">
    <property type="entry name" value="Ketoacyl_synth_AS"/>
</dbReference>
<evidence type="ECO:0000256" key="2">
    <source>
        <dbReference type="ARBA" id="ARBA00022679"/>
    </source>
</evidence>